<reference evidence="11" key="1">
    <citation type="submission" date="2025-08" db="UniProtKB">
        <authorList>
            <consortium name="RefSeq"/>
        </authorList>
    </citation>
    <scope>IDENTIFICATION</scope>
</reference>
<dbReference type="GO" id="GO:0004794">
    <property type="term" value="F:threonine deaminase activity"/>
    <property type="evidence" value="ECO:0007669"/>
    <property type="project" value="TreeGrafter"/>
</dbReference>
<dbReference type="PANTHER" id="PTHR48078:SF2">
    <property type="entry name" value="CATABOLIC L-SERINE_THREONINE DEHYDRATASE"/>
    <property type="match status" value="1"/>
</dbReference>
<dbReference type="GO" id="GO:0006565">
    <property type="term" value="P:L-serine catabolic process"/>
    <property type="evidence" value="ECO:0007669"/>
    <property type="project" value="TreeGrafter"/>
</dbReference>
<dbReference type="Proteomes" id="UP001165740">
    <property type="component" value="Chromosome 12"/>
</dbReference>
<evidence type="ECO:0000256" key="4">
    <source>
        <dbReference type="ARBA" id="ARBA00022898"/>
    </source>
</evidence>
<keyword evidence="10" id="KW-1185">Reference proteome</keyword>
<evidence type="ECO:0000256" key="2">
    <source>
        <dbReference type="ARBA" id="ARBA00010869"/>
    </source>
</evidence>
<accession>A0A9W2YGJ3</accession>
<dbReference type="SUPFAM" id="SSF53686">
    <property type="entry name" value="Tryptophan synthase beta subunit-like PLP-dependent enzymes"/>
    <property type="match status" value="1"/>
</dbReference>
<evidence type="ECO:0000256" key="6">
    <source>
        <dbReference type="ARBA" id="ARBA00041766"/>
    </source>
</evidence>
<organism evidence="10 11">
    <name type="scientific">Biomphalaria glabrata</name>
    <name type="common">Bloodfluke planorb</name>
    <name type="synonym">Freshwater snail</name>
    <dbReference type="NCBI Taxonomy" id="6526"/>
    <lineage>
        <taxon>Eukaryota</taxon>
        <taxon>Metazoa</taxon>
        <taxon>Spiralia</taxon>
        <taxon>Lophotrochozoa</taxon>
        <taxon>Mollusca</taxon>
        <taxon>Gastropoda</taxon>
        <taxon>Heterobranchia</taxon>
        <taxon>Euthyneura</taxon>
        <taxon>Panpulmonata</taxon>
        <taxon>Hygrophila</taxon>
        <taxon>Lymnaeoidea</taxon>
        <taxon>Planorbidae</taxon>
        <taxon>Biomphalaria</taxon>
    </lineage>
</organism>
<dbReference type="InterPro" id="IPR050147">
    <property type="entry name" value="Ser/Thr_Dehydratase"/>
</dbReference>
<comment type="similarity">
    <text evidence="2">Belongs to the serine/threonine dehydratase family.</text>
</comment>
<dbReference type="RefSeq" id="XP_055861842.1">
    <property type="nucleotide sequence ID" value="XM_056005867.1"/>
</dbReference>
<dbReference type="InterPro" id="IPR001926">
    <property type="entry name" value="TrpB-like_PALP"/>
</dbReference>
<evidence type="ECO:0000259" key="9">
    <source>
        <dbReference type="Pfam" id="PF00291"/>
    </source>
</evidence>
<dbReference type="OMA" id="RVHFYAS"/>
<dbReference type="CDD" id="cd06448">
    <property type="entry name" value="L-Ser-dehyd"/>
    <property type="match status" value="1"/>
</dbReference>
<dbReference type="AlphaFoldDB" id="A0A9W2YGJ3"/>
<dbReference type="OrthoDB" id="7773036at2759"/>
<evidence type="ECO:0000256" key="8">
    <source>
        <dbReference type="ARBA" id="ARBA00049406"/>
    </source>
</evidence>
<evidence type="ECO:0000256" key="1">
    <source>
        <dbReference type="ARBA" id="ARBA00001933"/>
    </source>
</evidence>
<comment type="catalytic activity">
    <reaction evidence="8">
        <text>L-serine = pyruvate + NH4(+)</text>
        <dbReference type="Rhea" id="RHEA:19169"/>
        <dbReference type="ChEBI" id="CHEBI:15361"/>
        <dbReference type="ChEBI" id="CHEBI:28938"/>
        <dbReference type="ChEBI" id="CHEBI:33384"/>
        <dbReference type="EC" id="4.3.1.17"/>
    </reaction>
</comment>
<keyword evidence="5" id="KW-0456">Lyase</keyword>
<evidence type="ECO:0000256" key="3">
    <source>
        <dbReference type="ARBA" id="ARBA00012093"/>
    </source>
</evidence>
<comment type="cofactor">
    <cofactor evidence="1">
        <name>pyridoxal 5'-phosphate</name>
        <dbReference type="ChEBI" id="CHEBI:597326"/>
    </cofactor>
</comment>
<dbReference type="InterPro" id="IPR036052">
    <property type="entry name" value="TrpB-like_PALP_sf"/>
</dbReference>
<proteinExistence type="inferred from homology"/>
<evidence type="ECO:0000313" key="10">
    <source>
        <dbReference type="Proteomes" id="UP001165740"/>
    </source>
</evidence>
<dbReference type="GO" id="GO:0009097">
    <property type="term" value="P:isoleucine biosynthetic process"/>
    <property type="evidence" value="ECO:0007669"/>
    <property type="project" value="TreeGrafter"/>
</dbReference>
<evidence type="ECO:0000313" key="11">
    <source>
        <dbReference type="RefSeq" id="XP_055861842.1"/>
    </source>
</evidence>
<dbReference type="EC" id="4.3.1.17" evidence="3"/>
<evidence type="ECO:0000256" key="7">
    <source>
        <dbReference type="ARBA" id="ARBA00042605"/>
    </source>
</evidence>
<dbReference type="PANTHER" id="PTHR48078">
    <property type="entry name" value="THREONINE DEHYDRATASE, MITOCHONDRIAL-RELATED"/>
    <property type="match status" value="1"/>
</dbReference>
<name>A0A9W2YGJ3_BIOGL</name>
<keyword evidence="4" id="KW-0663">Pyridoxal phosphate</keyword>
<dbReference type="Pfam" id="PF00291">
    <property type="entry name" value="PALP"/>
    <property type="match status" value="1"/>
</dbReference>
<sequence>MFLQTCLFCRDKMPSHELPCLGDANINALQSCQPLMKTPSPAGNKLYSETPVLCSTSLSKYSGIQVYLKLDNLQPPGSFKLRGISHLIQKALETGRCDHVYCASGGNAGMAAAYASRELGIPCTIILPKTTPAFLADRLKLYNAEVRVHGEVYDEAKTLAQELSKQTGSLYVPAFEHPDIWEGHASMIVEAAQQMQERPSVVITSVGGGGLCNGIVQGMRQVGWENVPIVAVETQGADCFDAAIKAGEVVNLEAITSVAKTLGSLSVSPTTLEYYKQANPPIINYVVTDQDAVSACVKFADDHRFLVEPACGASLAIIYGKILHRLIEEKKLTSITSALVIVCGGAIVSTEVIQSWKKDFHL</sequence>
<dbReference type="GO" id="GO:0006567">
    <property type="term" value="P:L-threonine catabolic process"/>
    <property type="evidence" value="ECO:0007669"/>
    <property type="project" value="TreeGrafter"/>
</dbReference>
<protein>
    <recommendedName>
        <fullName evidence="3">L-serine ammonia-lyase</fullName>
        <ecNumber evidence="3">4.3.1.17</ecNumber>
    </recommendedName>
    <alternativeName>
        <fullName evidence="6">L-serine deaminase</fullName>
    </alternativeName>
    <alternativeName>
        <fullName evidence="7">L-threonine dehydratase</fullName>
    </alternativeName>
</protein>
<evidence type="ECO:0000256" key="5">
    <source>
        <dbReference type="ARBA" id="ARBA00023239"/>
    </source>
</evidence>
<dbReference type="GO" id="GO:0003941">
    <property type="term" value="F:L-serine ammonia-lyase activity"/>
    <property type="evidence" value="ECO:0007669"/>
    <property type="project" value="UniProtKB-EC"/>
</dbReference>
<dbReference type="GeneID" id="106067982"/>
<feature type="domain" description="Tryptophan synthase beta chain-like PALP" evidence="9">
    <location>
        <begin position="47"/>
        <end position="344"/>
    </location>
</feature>
<gene>
    <name evidence="11" type="primary">LOC106067982</name>
</gene>
<dbReference type="Gene3D" id="3.40.50.1100">
    <property type="match status" value="2"/>
</dbReference>